<dbReference type="Proteomes" id="UP000235881">
    <property type="component" value="Unassembled WGS sequence"/>
</dbReference>
<keyword evidence="2 5" id="KW-0812">Transmembrane</keyword>
<name>A0A8E2QG39_9GAMM</name>
<feature type="transmembrane region" description="Helical" evidence="5">
    <location>
        <begin position="535"/>
        <end position="553"/>
    </location>
</feature>
<feature type="transmembrane region" description="Helical" evidence="5">
    <location>
        <begin position="35"/>
        <end position="59"/>
    </location>
</feature>
<dbReference type="Pfam" id="PF06271">
    <property type="entry name" value="RDD"/>
    <property type="match status" value="1"/>
</dbReference>
<gene>
    <name evidence="7" type="ORF">CXK95_02500</name>
</gene>
<evidence type="ECO:0000313" key="7">
    <source>
        <dbReference type="EMBL" id="PNF78182.1"/>
    </source>
</evidence>
<comment type="subcellular location">
    <subcellularLocation>
        <location evidence="1">Membrane</location>
        <topology evidence="1">Multi-pass membrane protein</topology>
    </subcellularLocation>
</comment>
<keyword evidence="4 5" id="KW-0472">Membrane</keyword>
<feature type="transmembrane region" description="Helical" evidence="5">
    <location>
        <begin position="339"/>
        <end position="360"/>
    </location>
</feature>
<protein>
    <recommendedName>
        <fullName evidence="6">RDD domain-containing protein</fullName>
    </recommendedName>
</protein>
<dbReference type="PANTHER" id="PTHR35337">
    <property type="entry name" value="SLR1478 PROTEIN"/>
    <property type="match status" value="1"/>
</dbReference>
<dbReference type="InterPro" id="IPR002798">
    <property type="entry name" value="SpoIIM-like"/>
</dbReference>
<evidence type="ECO:0000256" key="2">
    <source>
        <dbReference type="ARBA" id="ARBA00022692"/>
    </source>
</evidence>
<feature type="transmembrane region" description="Helical" evidence="5">
    <location>
        <begin position="453"/>
        <end position="484"/>
    </location>
</feature>
<dbReference type="Pfam" id="PF01944">
    <property type="entry name" value="SpoIIM"/>
    <property type="match status" value="1"/>
</dbReference>
<feature type="domain" description="RDD" evidence="6">
    <location>
        <begin position="29"/>
        <end position="149"/>
    </location>
</feature>
<feature type="transmembrane region" description="Helical" evidence="5">
    <location>
        <begin position="65"/>
        <end position="85"/>
    </location>
</feature>
<keyword evidence="3 5" id="KW-1133">Transmembrane helix</keyword>
<evidence type="ECO:0000313" key="8">
    <source>
        <dbReference type="Proteomes" id="UP000235881"/>
    </source>
</evidence>
<dbReference type="PANTHER" id="PTHR35337:SF1">
    <property type="entry name" value="SLR1478 PROTEIN"/>
    <property type="match status" value="1"/>
</dbReference>
<proteinExistence type="predicted"/>
<dbReference type="EMBL" id="POUK01000001">
    <property type="protein sequence ID" value="PNF78182.1"/>
    <property type="molecule type" value="Genomic_DNA"/>
</dbReference>
<feature type="transmembrane region" description="Helical" evidence="5">
    <location>
        <begin position="505"/>
        <end position="523"/>
    </location>
</feature>
<evidence type="ECO:0000256" key="4">
    <source>
        <dbReference type="ARBA" id="ARBA00023136"/>
    </source>
</evidence>
<comment type="caution">
    <text evidence="7">The sequence shown here is derived from an EMBL/GenBank/DDBJ whole genome shotgun (WGS) entry which is preliminary data.</text>
</comment>
<organism evidence="7 8">
    <name type="scientific">Stutzerimonas degradans</name>
    <dbReference type="NCBI Taxonomy" id="2968968"/>
    <lineage>
        <taxon>Bacteria</taxon>
        <taxon>Pseudomonadati</taxon>
        <taxon>Pseudomonadota</taxon>
        <taxon>Gammaproteobacteria</taxon>
        <taxon>Pseudomonadales</taxon>
        <taxon>Pseudomonadaceae</taxon>
        <taxon>Stutzerimonas</taxon>
    </lineage>
</organism>
<evidence type="ECO:0000256" key="1">
    <source>
        <dbReference type="ARBA" id="ARBA00004141"/>
    </source>
</evidence>
<evidence type="ECO:0000259" key="6">
    <source>
        <dbReference type="Pfam" id="PF06271"/>
    </source>
</evidence>
<dbReference type="GO" id="GO:0016020">
    <property type="term" value="C:membrane"/>
    <property type="evidence" value="ECO:0007669"/>
    <property type="project" value="UniProtKB-SubCell"/>
</dbReference>
<feature type="transmembrane region" description="Helical" evidence="5">
    <location>
        <begin position="410"/>
        <end position="433"/>
    </location>
</feature>
<keyword evidence="8" id="KW-1185">Reference proteome</keyword>
<evidence type="ECO:0000256" key="5">
    <source>
        <dbReference type="SAM" id="Phobius"/>
    </source>
</evidence>
<sequence length="560" mass="61297">MPSTQPSSPLDNRHRVETPEGIDLLLRPAGLVPRALAFTVDLALRAAILLALFLGFGLLGKFGSGLSALLLFLVQWWYMVLFEVLNQGRTPGKQWLGLRVVHDDGTPVGWAASLTRNLLRFVDMLPFGYFLGALSCLAHPAFKRLGDLAAGTLVVYAERPSARPALPMVEAQRPPVELDRDAQRALLDFAERQASLSPERAQELAALLAEPLRLPAAQAVPGLLAMAQGLLRVTLKQEAFEQRHQPEWERFDARLDALERGRSAADEAMDFPAAYRRLCQQLALADARGYSSPLLEQLRRRVLRGHQQLYRQRSPLLGRLLGFVLGGFARLTREEWRGVLAASLLFYGSLLGMGVLVYAFPELAYSVLSAEQVAEMETLYDPDASRLGRFGERGSAEDWMMFGYYVMNNIGIAFQTFAGGLLLGVGSLFFLMFNGLTIGAVAGHLSEIGYHQPFWSFVIGHGAFELTAITLAGAAGLKLGAALLAPGRLRRGEALRQAAERGVRLVAGATLMLLIAAFIEAYWSSMTYGPAGVKYAVGALLWLLVALYFLFAGRNRHASG</sequence>
<dbReference type="AlphaFoldDB" id="A0A8E2QG39"/>
<reference evidence="7 8" key="1">
    <citation type="submission" date="2018-01" db="EMBL/GenBank/DDBJ databases">
        <title>Denitrification phenotypes of diverse strains of Pseudomonas stutzeri.</title>
        <authorList>
            <person name="Milligan D.A."/>
            <person name="Bergaust L."/>
            <person name="Bakken L.R."/>
            <person name="Frostegard A."/>
        </authorList>
    </citation>
    <scope>NUCLEOTIDE SEQUENCE [LARGE SCALE GENOMIC DNA]</scope>
    <source>
        <strain evidence="7 8">DSM 50238</strain>
    </source>
</reference>
<accession>A0A8E2QG39</accession>
<dbReference type="InterPro" id="IPR010432">
    <property type="entry name" value="RDD"/>
</dbReference>
<evidence type="ECO:0000256" key="3">
    <source>
        <dbReference type="ARBA" id="ARBA00022989"/>
    </source>
</evidence>